<reference evidence="1" key="2">
    <citation type="submission" date="2022-01" db="EMBL/GenBank/DDBJ databases">
        <authorList>
            <person name="Yamashiro T."/>
            <person name="Shiraishi A."/>
            <person name="Satake H."/>
            <person name="Nakayama K."/>
        </authorList>
    </citation>
    <scope>NUCLEOTIDE SEQUENCE</scope>
</reference>
<name>A0ABQ5EB38_9ASTR</name>
<dbReference type="EMBL" id="BQNB010016125">
    <property type="protein sequence ID" value="GJT48101.1"/>
    <property type="molecule type" value="Genomic_DNA"/>
</dbReference>
<gene>
    <name evidence="1" type="ORF">Tco_0974258</name>
</gene>
<reference evidence="1" key="1">
    <citation type="journal article" date="2022" name="Int. J. Mol. Sci.">
        <title>Draft Genome of Tanacetum Coccineum: Genomic Comparison of Closely Related Tanacetum-Family Plants.</title>
        <authorList>
            <person name="Yamashiro T."/>
            <person name="Shiraishi A."/>
            <person name="Nakayama K."/>
            <person name="Satake H."/>
        </authorList>
    </citation>
    <scope>NUCLEOTIDE SEQUENCE</scope>
</reference>
<evidence type="ECO:0000313" key="2">
    <source>
        <dbReference type="Proteomes" id="UP001151760"/>
    </source>
</evidence>
<keyword evidence="2" id="KW-1185">Reference proteome</keyword>
<sequence length="83" mass="9589">MSSIGDTIVAPEFENEISGHPKIQLINELMTIQEFVENLSRPDGCQRDKVTVPYEISEYLQMQDPPEYRFPWGFQDILVGPIF</sequence>
<comment type="caution">
    <text evidence="1">The sequence shown here is derived from an EMBL/GenBank/DDBJ whole genome shotgun (WGS) entry which is preliminary data.</text>
</comment>
<protein>
    <submittedName>
        <fullName evidence="1">Uncharacterized protein</fullName>
    </submittedName>
</protein>
<dbReference type="Proteomes" id="UP001151760">
    <property type="component" value="Unassembled WGS sequence"/>
</dbReference>
<evidence type="ECO:0000313" key="1">
    <source>
        <dbReference type="EMBL" id="GJT48101.1"/>
    </source>
</evidence>
<organism evidence="1 2">
    <name type="scientific">Tanacetum coccineum</name>
    <dbReference type="NCBI Taxonomy" id="301880"/>
    <lineage>
        <taxon>Eukaryota</taxon>
        <taxon>Viridiplantae</taxon>
        <taxon>Streptophyta</taxon>
        <taxon>Embryophyta</taxon>
        <taxon>Tracheophyta</taxon>
        <taxon>Spermatophyta</taxon>
        <taxon>Magnoliopsida</taxon>
        <taxon>eudicotyledons</taxon>
        <taxon>Gunneridae</taxon>
        <taxon>Pentapetalae</taxon>
        <taxon>asterids</taxon>
        <taxon>campanulids</taxon>
        <taxon>Asterales</taxon>
        <taxon>Asteraceae</taxon>
        <taxon>Asteroideae</taxon>
        <taxon>Anthemideae</taxon>
        <taxon>Anthemidinae</taxon>
        <taxon>Tanacetum</taxon>
    </lineage>
</organism>
<accession>A0ABQ5EB38</accession>
<proteinExistence type="predicted"/>